<keyword evidence="4" id="KW-1185">Reference proteome</keyword>
<evidence type="ECO:0000313" key="3">
    <source>
        <dbReference type="EMBL" id="WXB19822.1"/>
    </source>
</evidence>
<protein>
    <submittedName>
        <fullName evidence="3">DUF1565 domain-containing protein</fullName>
    </submittedName>
</protein>
<dbReference type="RefSeq" id="WP_394829419.1">
    <property type="nucleotide sequence ID" value="NZ_CP089984.1"/>
</dbReference>
<evidence type="ECO:0000256" key="1">
    <source>
        <dbReference type="SAM" id="MobiDB-lite"/>
    </source>
</evidence>
<dbReference type="InterPro" id="IPR006626">
    <property type="entry name" value="PbH1"/>
</dbReference>
<sequence>MRKATGVTIVGWGFATLLLGGCPPAVPDLCSGAECGLPGGELVVEVEGNPSRKFRQGYGAEPTNVAAVVHVTGPNLDGVTAVTVGTAPNAVNGMVVANTPTKLTFKLSIPHGAPLGSQPLNVMAAAGPLTVANAVTITAITAAPAGNDGNDLGAASTGTDERPVRSLAKATSIAGAGDTIFLKDGTYDMAHGETFAPVTSAPVKVTPNIPANVTIKGESVANTKIVGPGSKLTDVYGLVAAGDVRIESLDISGFDVGVYVVNADAAVKDVSVHACATGIDVENASTTHTHKFTLDAANVYENDVTGVISNGAAAFVTNCHVHHNATFGIDSSGRPISVTSTEIDHIGGPAGSSHAAIISPAGAMLTNVNVHDNRWYGYVGYDAPSNDTPLVITGSIFANNDVRGISLAGRGSWSVKVRESRFIVNKREDYPNSQAIYLGIDLKMFDLGTPDSQGNNQFTLCSTCYGIVDNRVAPPGSPPPPFPLHVSGNKWFLGSAVSTPTAGCSNAKSPSAGPPHHWDITNPGTCSTSGNNGNFILN</sequence>
<evidence type="ECO:0000313" key="4">
    <source>
        <dbReference type="Proteomes" id="UP001370348"/>
    </source>
</evidence>
<proteinExistence type="predicted"/>
<gene>
    <name evidence="3" type="ORF">LZC94_21680</name>
</gene>
<dbReference type="SUPFAM" id="SSF51126">
    <property type="entry name" value="Pectin lyase-like"/>
    <property type="match status" value="1"/>
</dbReference>
<dbReference type="InterPro" id="IPR012334">
    <property type="entry name" value="Pectin_lyas_fold"/>
</dbReference>
<dbReference type="PROSITE" id="PS51257">
    <property type="entry name" value="PROKAR_LIPOPROTEIN"/>
    <property type="match status" value="1"/>
</dbReference>
<dbReference type="InterPro" id="IPR011050">
    <property type="entry name" value="Pectin_lyase_fold/virulence"/>
</dbReference>
<dbReference type="Gene3D" id="2.160.20.10">
    <property type="entry name" value="Single-stranded right-handed beta-helix, Pectin lyase-like"/>
    <property type="match status" value="1"/>
</dbReference>
<dbReference type="InterPro" id="IPR011459">
    <property type="entry name" value="DUF1565"/>
</dbReference>
<evidence type="ECO:0000259" key="2">
    <source>
        <dbReference type="Pfam" id="PF07602"/>
    </source>
</evidence>
<reference evidence="3 4" key="1">
    <citation type="submission" date="2021-12" db="EMBL/GenBank/DDBJ databases">
        <title>Discovery of the Pendulisporaceae a myxobacterial family with distinct sporulation behavior and unique specialized metabolism.</title>
        <authorList>
            <person name="Garcia R."/>
            <person name="Popoff A."/>
            <person name="Bader C.D."/>
            <person name="Loehr J."/>
            <person name="Walesch S."/>
            <person name="Walt C."/>
            <person name="Boldt J."/>
            <person name="Bunk B."/>
            <person name="Haeckl F.J.F.P.J."/>
            <person name="Gunesch A.P."/>
            <person name="Birkelbach J."/>
            <person name="Nuebel U."/>
            <person name="Pietschmann T."/>
            <person name="Bach T."/>
            <person name="Mueller R."/>
        </authorList>
    </citation>
    <scope>NUCLEOTIDE SEQUENCE [LARGE SCALE GENOMIC DNA]</scope>
    <source>
        <strain evidence="3 4">MSr11954</strain>
    </source>
</reference>
<dbReference type="EMBL" id="CP089984">
    <property type="protein sequence ID" value="WXB19822.1"/>
    <property type="molecule type" value="Genomic_DNA"/>
</dbReference>
<accession>A0ABZ2MBF6</accession>
<name>A0ABZ2MBF6_9BACT</name>
<dbReference type="Proteomes" id="UP001370348">
    <property type="component" value="Chromosome"/>
</dbReference>
<feature type="domain" description="DUF1565" evidence="2">
    <location>
        <begin position="149"/>
        <end position="325"/>
    </location>
</feature>
<dbReference type="SMART" id="SM00710">
    <property type="entry name" value="PbH1"/>
    <property type="match status" value="6"/>
</dbReference>
<dbReference type="Pfam" id="PF07602">
    <property type="entry name" value="DUF1565"/>
    <property type="match status" value="1"/>
</dbReference>
<organism evidence="3 4">
    <name type="scientific">Pendulispora albinea</name>
    <dbReference type="NCBI Taxonomy" id="2741071"/>
    <lineage>
        <taxon>Bacteria</taxon>
        <taxon>Pseudomonadati</taxon>
        <taxon>Myxococcota</taxon>
        <taxon>Myxococcia</taxon>
        <taxon>Myxococcales</taxon>
        <taxon>Sorangiineae</taxon>
        <taxon>Pendulisporaceae</taxon>
        <taxon>Pendulispora</taxon>
    </lineage>
</organism>
<feature type="region of interest" description="Disordered" evidence="1">
    <location>
        <begin position="503"/>
        <end position="525"/>
    </location>
</feature>